<organism evidence="2 3">
    <name type="scientific">Streptomyces pratensis (strain ATCC 33331 / IAF-45CD)</name>
    <dbReference type="NCBI Taxonomy" id="591167"/>
    <lineage>
        <taxon>Bacteria</taxon>
        <taxon>Bacillati</taxon>
        <taxon>Actinomycetota</taxon>
        <taxon>Actinomycetes</taxon>
        <taxon>Kitasatosporales</taxon>
        <taxon>Streptomycetaceae</taxon>
        <taxon>Streptomyces</taxon>
    </lineage>
</organism>
<name>A0A8D3WM66_STRFA</name>
<feature type="compositionally biased region" description="Basic and acidic residues" evidence="1">
    <location>
        <begin position="164"/>
        <end position="176"/>
    </location>
</feature>
<dbReference type="KEGG" id="sfa:Sfla_5998"/>
<dbReference type="AlphaFoldDB" id="A0A8D3WM66"/>
<dbReference type="EMBL" id="CP002475">
    <property type="protein sequence ID" value="ADW07384.1"/>
    <property type="molecule type" value="Genomic_DNA"/>
</dbReference>
<dbReference type="InterPro" id="IPR041289">
    <property type="entry name" value="Bact_RF_family3"/>
</dbReference>
<dbReference type="Pfam" id="PF18845">
    <property type="entry name" value="baeRF_family3"/>
    <property type="match status" value="1"/>
</dbReference>
<gene>
    <name evidence="2" type="ordered locus">Sfla_5998</name>
</gene>
<dbReference type="Proteomes" id="UP000002066">
    <property type="component" value="Chromosome"/>
</dbReference>
<accession>A0A8D3WM66</accession>
<protein>
    <recommendedName>
        <fullName evidence="4">Chemotaxis protein</fullName>
    </recommendedName>
</protein>
<proteinExistence type="predicted"/>
<feature type="region of interest" description="Disordered" evidence="1">
    <location>
        <begin position="146"/>
        <end position="185"/>
    </location>
</feature>
<sequence>MDTDALTPGLLQELRATRPYPALSLTMPTHRRAPDNAQDAVRLRNLVAEAGNRLDADPRVTHEARAAVKAQLDRAVAEVDQRRALESLVIFADADEYQIWQLPRTAPERVVLSDSYLTRNLVAAKAGARLFWVLSLSAEHASLFSGTSEGLRPEHRNGFPLTAPHEEPNPQRKEQIGDTPSTYSSEDARNFLRSVDEQLRAVLAADPRPLFLVGLAPALSLLDEVGESAKQAVGRVTKGTTADTTAPELLKELGPALEDWREKTASRIRGRLDKAHSSRSFAGGLDEVWLAVREGRAGLVAVEEHFDETVRITDGHLEPVGTEATPSEDGQIREDIVDELVEAALDKGCEVAVVADDSLAHHGRLAAVLRF</sequence>
<dbReference type="OrthoDB" id="3449793at2"/>
<evidence type="ECO:0008006" key="4">
    <source>
        <dbReference type="Google" id="ProtNLM"/>
    </source>
</evidence>
<evidence type="ECO:0000256" key="1">
    <source>
        <dbReference type="SAM" id="MobiDB-lite"/>
    </source>
</evidence>
<reference evidence="2 3" key="1">
    <citation type="submission" date="2011-01" db="EMBL/GenBank/DDBJ databases">
        <title>Complete sequence of chromosome of Streptomyces flavogriseus ATCC 33331.</title>
        <authorList>
            <consortium name="US DOE Joint Genome Institute"/>
            <person name="Lucas S."/>
            <person name="Copeland A."/>
            <person name="Lapidus A."/>
            <person name="Cheng J.-F."/>
            <person name="Goodwin L."/>
            <person name="Pitluck S."/>
            <person name="Davenport K."/>
            <person name="Detter J.C."/>
            <person name="Han C."/>
            <person name="Tapia R."/>
            <person name="Land M."/>
            <person name="Hauser L."/>
            <person name="Kyrpides N."/>
            <person name="Ivanova N."/>
            <person name="Ovchinnikova G."/>
            <person name="Pagani I."/>
            <person name="Brumm P."/>
            <person name="Mead D."/>
            <person name="Woyke T."/>
        </authorList>
    </citation>
    <scope>NUCLEOTIDE SEQUENCE [LARGE SCALE GENOMIC DNA]</scope>
    <source>
        <strain evidence="3">ATCC 33331 / IAF-45CD</strain>
    </source>
</reference>
<evidence type="ECO:0000313" key="3">
    <source>
        <dbReference type="Proteomes" id="UP000002066"/>
    </source>
</evidence>
<evidence type="ECO:0000313" key="2">
    <source>
        <dbReference type="EMBL" id="ADW07384.1"/>
    </source>
</evidence>